<sequence>MKVSVAMATYNGENYIKAQIDSILSQLGLEDELIISDDHSSDATVSIIEEYRKQDSRVKLFMNEEKGVTSNFENAIKRTQNEIVFLSDQDDVWKPEKVQTVLSYYEKNPKILMIMSDITVVDNELHPTIESFYEFRGSRAGVLKNIIKNSYIGCAMSFRKELKEQILPIPRNVPMHDMWIGLVADMNKAALLIPEKLIYYRRHNSTVTTVENNSSLKEKIVWRFQISSLLLKAYRKNR</sequence>
<keyword evidence="4" id="KW-1185">Reference proteome</keyword>
<dbReference type="InterPro" id="IPR029044">
    <property type="entry name" value="Nucleotide-diphossugar_trans"/>
</dbReference>
<evidence type="ECO:0000256" key="1">
    <source>
        <dbReference type="ARBA" id="ARBA00006739"/>
    </source>
</evidence>
<dbReference type="InterPro" id="IPR001173">
    <property type="entry name" value="Glyco_trans_2-like"/>
</dbReference>
<dbReference type="EMBL" id="JACHGK010000019">
    <property type="protein sequence ID" value="MBB6447260.1"/>
    <property type="molecule type" value="Genomic_DNA"/>
</dbReference>
<gene>
    <name evidence="3" type="ORF">HNR53_003940</name>
</gene>
<dbReference type="Pfam" id="PF00535">
    <property type="entry name" value="Glycos_transf_2"/>
    <property type="match status" value="1"/>
</dbReference>
<dbReference type="SUPFAM" id="SSF53448">
    <property type="entry name" value="Nucleotide-diphospho-sugar transferases"/>
    <property type="match status" value="1"/>
</dbReference>
<dbReference type="CDD" id="cd04196">
    <property type="entry name" value="GT_2_like_d"/>
    <property type="match status" value="1"/>
</dbReference>
<dbReference type="GO" id="GO:0016758">
    <property type="term" value="F:hexosyltransferase activity"/>
    <property type="evidence" value="ECO:0007669"/>
    <property type="project" value="UniProtKB-ARBA"/>
</dbReference>
<organism evidence="3 4">
    <name type="scientific">Bacillus benzoevorans</name>
    <dbReference type="NCBI Taxonomy" id="1456"/>
    <lineage>
        <taxon>Bacteria</taxon>
        <taxon>Bacillati</taxon>
        <taxon>Bacillota</taxon>
        <taxon>Bacilli</taxon>
        <taxon>Bacillales</taxon>
        <taxon>Bacillaceae</taxon>
        <taxon>Bacillus</taxon>
    </lineage>
</organism>
<feature type="domain" description="Glycosyltransferase 2-like" evidence="2">
    <location>
        <begin position="4"/>
        <end position="164"/>
    </location>
</feature>
<evidence type="ECO:0000313" key="4">
    <source>
        <dbReference type="Proteomes" id="UP000531594"/>
    </source>
</evidence>
<dbReference type="AlphaFoldDB" id="A0A7X0HX78"/>
<protein>
    <submittedName>
        <fullName evidence="3">Glycosyltransferase involved in cell wall biosynthesis</fullName>
    </submittedName>
</protein>
<accession>A0A7X0HX78</accession>
<evidence type="ECO:0000259" key="2">
    <source>
        <dbReference type="Pfam" id="PF00535"/>
    </source>
</evidence>
<dbReference type="PANTHER" id="PTHR22916:SF3">
    <property type="entry name" value="UDP-GLCNAC:BETAGAL BETA-1,3-N-ACETYLGLUCOSAMINYLTRANSFERASE-LIKE PROTEIN 1"/>
    <property type="match status" value="1"/>
</dbReference>
<proteinExistence type="inferred from homology"/>
<dbReference type="RefSeq" id="WP_184529046.1">
    <property type="nucleotide sequence ID" value="NZ_JACHGK010000019.1"/>
</dbReference>
<evidence type="ECO:0000313" key="3">
    <source>
        <dbReference type="EMBL" id="MBB6447260.1"/>
    </source>
</evidence>
<dbReference type="PANTHER" id="PTHR22916">
    <property type="entry name" value="GLYCOSYLTRANSFERASE"/>
    <property type="match status" value="1"/>
</dbReference>
<comment type="similarity">
    <text evidence="1">Belongs to the glycosyltransferase 2 family.</text>
</comment>
<dbReference type="Gene3D" id="3.90.550.10">
    <property type="entry name" value="Spore Coat Polysaccharide Biosynthesis Protein SpsA, Chain A"/>
    <property type="match status" value="1"/>
</dbReference>
<keyword evidence="3" id="KW-0808">Transferase</keyword>
<reference evidence="3 4" key="1">
    <citation type="submission" date="2020-08" db="EMBL/GenBank/DDBJ databases">
        <title>Genomic Encyclopedia of Type Strains, Phase IV (KMG-IV): sequencing the most valuable type-strain genomes for metagenomic binning, comparative biology and taxonomic classification.</title>
        <authorList>
            <person name="Goeker M."/>
        </authorList>
    </citation>
    <scope>NUCLEOTIDE SEQUENCE [LARGE SCALE GENOMIC DNA]</scope>
    <source>
        <strain evidence="3 4">DSM 5391</strain>
    </source>
</reference>
<comment type="caution">
    <text evidence="3">The sequence shown here is derived from an EMBL/GenBank/DDBJ whole genome shotgun (WGS) entry which is preliminary data.</text>
</comment>
<dbReference type="Proteomes" id="UP000531594">
    <property type="component" value="Unassembled WGS sequence"/>
</dbReference>
<name>A0A7X0HX78_9BACI</name>